<evidence type="ECO:0000313" key="2">
    <source>
        <dbReference type="Proteomes" id="UP001317963"/>
    </source>
</evidence>
<protein>
    <submittedName>
        <fullName evidence="1">Uncharacterized protein</fullName>
    </submittedName>
</protein>
<keyword evidence="2" id="KW-1185">Reference proteome</keyword>
<dbReference type="EMBL" id="CP036501">
    <property type="protein sequence ID" value="UZP74418.1"/>
    <property type="molecule type" value="Genomic_DNA"/>
</dbReference>
<accession>A0ABY6Q853</accession>
<gene>
    <name evidence="1" type="ORF">E0F26_06550</name>
</gene>
<name>A0ABY6Q853_9GAMM</name>
<evidence type="ECO:0000313" key="1">
    <source>
        <dbReference type="EMBL" id="UZP74418.1"/>
    </source>
</evidence>
<dbReference type="Proteomes" id="UP001317963">
    <property type="component" value="Chromosome"/>
</dbReference>
<organism evidence="1 2">
    <name type="scientific">Candidatus Paraluminiphilus aquimaris</name>
    <dbReference type="NCBI Taxonomy" id="2518994"/>
    <lineage>
        <taxon>Bacteria</taxon>
        <taxon>Pseudomonadati</taxon>
        <taxon>Pseudomonadota</taxon>
        <taxon>Gammaproteobacteria</taxon>
        <taxon>Cellvibrionales</taxon>
        <taxon>Halieaceae</taxon>
        <taxon>Candidatus Paraluminiphilus</taxon>
    </lineage>
</organism>
<sequence>MKQIKLTKANLEKLVANPPSQRDEYRTDIGGCYLRVGPSSMSISVLRRDSKKKQVRVSIPIDTLDLPNLPALKRLIRQAKESDSHSMKREKLLKTSLRSAGEYVIEAKQLASGTEANYLRCLNQLVAFTDDKVPEKGVDIK</sequence>
<dbReference type="RefSeq" id="WP_279240861.1">
    <property type="nucleotide sequence ID" value="NZ_CP036501.1"/>
</dbReference>
<proteinExistence type="predicted"/>
<reference evidence="1 2" key="1">
    <citation type="submission" date="2019-02" db="EMBL/GenBank/DDBJ databases">
        <title>Halieaceae_genomes.</title>
        <authorList>
            <person name="Li S.-H."/>
        </authorList>
    </citation>
    <scope>NUCLEOTIDE SEQUENCE [LARGE SCALE GENOMIC DNA]</scope>
    <source>
        <strain evidence="1 2">JH123</strain>
    </source>
</reference>